<evidence type="ECO:0000256" key="3">
    <source>
        <dbReference type="ARBA" id="ARBA00012058"/>
    </source>
</evidence>
<keyword evidence="9" id="KW-0479">Metal-binding</keyword>
<proteinExistence type="inferred from homology"/>
<dbReference type="SUPFAM" id="SSF51604">
    <property type="entry name" value="Enolase C-terminal domain-like"/>
    <property type="match status" value="1"/>
</dbReference>
<dbReference type="SMART" id="SM01192">
    <property type="entry name" value="Enolase_C"/>
    <property type="match status" value="1"/>
</dbReference>
<evidence type="ECO:0000256" key="9">
    <source>
        <dbReference type="HAMAP-Rule" id="MF_00318"/>
    </source>
</evidence>
<protein>
    <recommendedName>
        <fullName evidence="4 9">Enolase</fullName>
        <ecNumber evidence="3 9">4.2.1.11</ecNumber>
    </recommendedName>
    <alternativeName>
        <fullName evidence="9">2-phospho-D-glycerate hydro-lyase</fullName>
    </alternativeName>
    <alternativeName>
        <fullName evidence="9">2-phosphoglycerate dehydratase</fullName>
    </alternativeName>
</protein>
<dbReference type="InterPro" id="IPR020810">
    <property type="entry name" value="Enolase_C"/>
</dbReference>
<name>A0ABV8Q510_9MICO</name>
<keyword evidence="7 9" id="KW-0324">Glycolysis</keyword>
<dbReference type="PIRSF" id="PIRSF001400">
    <property type="entry name" value="Enolase"/>
    <property type="match status" value="1"/>
</dbReference>
<dbReference type="GO" id="GO:0004634">
    <property type="term" value="F:phosphopyruvate hydratase activity"/>
    <property type="evidence" value="ECO:0007669"/>
    <property type="project" value="UniProtKB-EC"/>
</dbReference>
<dbReference type="InterPro" id="IPR036849">
    <property type="entry name" value="Enolase-like_C_sf"/>
</dbReference>
<dbReference type="SFLD" id="SFLDG00178">
    <property type="entry name" value="enolase"/>
    <property type="match status" value="1"/>
</dbReference>
<dbReference type="EMBL" id="JBHSCN010000003">
    <property type="protein sequence ID" value="MFC4242899.1"/>
    <property type="molecule type" value="Genomic_DNA"/>
</dbReference>
<dbReference type="HAMAP" id="MF_00318">
    <property type="entry name" value="Enolase"/>
    <property type="match status" value="1"/>
</dbReference>
<evidence type="ECO:0000256" key="7">
    <source>
        <dbReference type="ARBA" id="ARBA00023152"/>
    </source>
</evidence>
<evidence type="ECO:0000313" key="12">
    <source>
        <dbReference type="EMBL" id="MFC4242899.1"/>
    </source>
</evidence>
<evidence type="ECO:0000313" key="13">
    <source>
        <dbReference type="Proteomes" id="UP001595900"/>
    </source>
</evidence>
<comment type="function">
    <text evidence="9">Catalyzes the reversible conversion of 2-phosphoglycerate (2-PG) into phosphoenolpyruvate (PEP). It is essential for the degradation of carbohydrates via glycolysis.</text>
</comment>
<dbReference type="Proteomes" id="UP001595900">
    <property type="component" value="Unassembled WGS sequence"/>
</dbReference>
<dbReference type="PANTHER" id="PTHR11902:SF1">
    <property type="entry name" value="ENOLASE"/>
    <property type="match status" value="1"/>
</dbReference>
<dbReference type="Gene3D" id="3.30.390.10">
    <property type="entry name" value="Enolase-like, N-terminal domain"/>
    <property type="match status" value="1"/>
</dbReference>
<dbReference type="CDD" id="cd03313">
    <property type="entry name" value="enolase"/>
    <property type="match status" value="1"/>
</dbReference>
<feature type="binding site" evidence="9">
    <location>
        <position position="386"/>
    </location>
    <ligand>
        <name>(2R)-2-phosphoglycerate</name>
        <dbReference type="ChEBI" id="CHEBI:58289"/>
    </ligand>
</feature>
<dbReference type="SFLD" id="SFLDF00002">
    <property type="entry name" value="enolase"/>
    <property type="match status" value="1"/>
</dbReference>
<comment type="catalytic activity">
    <reaction evidence="9">
        <text>(2R)-2-phosphoglycerate = phosphoenolpyruvate + H2O</text>
        <dbReference type="Rhea" id="RHEA:10164"/>
        <dbReference type="ChEBI" id="CHEBI:15377"/>
        <dbReference type="ChEBI" id="CHEBI:58289"/>
        <dbReference type="ChEBI" id="CHEBI:58702"/>
        <dbReference type="EC" id="4.2.1.11"/>
    </reaction>
</comment>
<comment type="cofactor">
    <cofactor evidence="9">
        <name>Mg(2+)</name>
        <dbReference type="ChEBI" id="CHEBI:18420"/>
    </cofactor>
    <text evidence="9">Binds a second Mg(2+) ion via substrate during catalysis.</text>
</comment>
<comment type="subcellular location">
    <subcellularLocation>
        <location evidence="9">Cytoplasm</location>
    </subcellularLocation>
    <subcellularLocation>
        <location evidence="9">Secreted</location>
    </subcellularLocation>
    <subcellularLocation>
        <location evidence="9">Cell surface</location>
    </subcellularLocation>
    <text evidence="9">Fractions of enolase are present in both the cytoplasm and on the cell surface.</text>
</comment>
<evidence type="ECO:0000256" key="6">
    <source>
        <dbReference type="ARBA" id="ARBA00022842"/>
    </source>
</evidence>
<keyword evidence="6 9" id="KW-0460">Magnesium</keyword>
<dbReference type="NCBIfam" id="TIGR01060">
    <property type="entry name" value="eno"/>
    <property type="match status" value="1"/>
</dbReference>
<organism evidence="12 13">
    <name type="scientific">Gryllotalpicola reticulitermitis</name>
    <dbReference type="NCBI Taxonomy" id="1184153"/>
    <lineage>
        <taxon>Bacteria</taxon>
        <taxon>Bacillati</taxon>
        <taxon>Actinomycetota</taxon>
        <taxon>Actinomycetes</taxon>
        <taxon>Micrococcales</taxon>
        <taxon>Microbacteriaceae</taxon>
        <taxon>Gryllotalpicola</taxon>
    </lineage>
</organism>
<feature type="binding site" evidence="9">
    <location>
        <position position="365"/>
    </location>
    <ligand>
        <name>(2R)-2-phosphoglycerate</name>
        <dbReference type="ChEBI" id="CHEBI:58289"/>
    </ligand>
</feature>
<keyword evidence="8 9" id="KW-0456">Lyase</keyword>
<accession>A0ABV8Q510</accession>
<dbReference type="Pfam" id="PF03952">
    <property type="entry name" value="Enolase_N"/>
    <property type="match status" value="1"/>
</dbReference>
<feature type="binding site" evidence="9">
    <location>
        <position position="335"/>
    </location>
    <ligand>
        <name>(2R)-2-phosphoglycerate</name>
        <dbReference type="ChEBI" id="CHEBI:58289"/>
    </ligand>
</feature>
<evidence type="ECO:0000256" key="8">
    <source>
        <dbReference type="ARBA" id="ARBA00023239"/>
    </source>
</evidence>
<dbReference type="PANTHER" id="PTHR11902">
    <property type="entry name" value="ENOLASE"/>
    <property type="match status" value="1"/>
</dbReference>
<feature type="active site" description="Proton donor" evidence="9">
    <location>
        <position position="205"/>
    </location>
</feature>
<gene>
    <name evidence="9 12" type="primary">eno</name>
    <name evidence="12" type="ORF">ACFOYW_05910</name>
</gene>
<feature type="binding site" evidence="9">
    <location>
        <position position="364"/>
    </location>
    <ligand>
        <name>(2R)-2-phosphoglycerate</name>
        <dbReference type="ChEBI" id="CHEBI:58289"/>
    </ligand>
</feature>
<comment type="similarity">
    <text evidence="2 9">Belongs to the enolase family.</text>
</comment>
<evidence type="ECO:0000259" key="11">
    <source>
        <dbReference type="SMART" id="SM01193"/>
    </source>
</evidence>
<evidence type="ECO:0000256" key="4">
    <source>
        <dbReference type="ARBA" id="ARBA00017068"/>
    </source>
</evidence>
<feature type="domain" description="Enolase N-terminal" evidence="11">
    <location>
        <begin position="3"/>
        <end position="132"/>
    </location>
</feature>
<dbReference type="SUPFAM" id="SSF54826">
    <property type="entry name" value="Enolase N-terminal domain-like"/>
    <property type="match status" value="1"/>
</dbReference>
<evidence type="ECO:0000256" key="2">
    <source>
        <dbReference type="ARBA" id="ARBA00009604"/>
    </source>
</evidence>
<feature type="active site" description="Proton acceptor" evidence="9">
    <location>
        <position position="335"/>
    </location>
</feature>
<dbReference type="PRINTS" id="PR00148">
    <property type="entry name" value="ENOLASE"/>
</dbReference>
<keyword evidence="13" id="KW-1185">Reference proteome</keyword>
<dbReference type="SMART" id="SM01193">
    <property type="entry name" value="Enolase_N"/>
    <property type="match status" value="1"/>
</dbReference>
<evidence type="ECO:0000256" key="5">
    <source>
        <dbReference type="ARBA" id="ARBA00022525"/>
    </source>
</evidence>
<feature type="binding site" evidence="9">
    <location>
        <position position="310"/>
    </location>
    <ligand>
        <name>Mg(2+)</name>
        <dbReference type="ChEBI" id="CHEBI:18420"/>
    </ligand>
</feature>
<evidence type="ECO:0000259" key="10">
    <source>
        <dbReference type="SMART" id="SM01192"/>
    </source>
</evidence>
<dbReference type="InterPro" id="IPR020811">
    <property type="entry name" value="Enolase_N"/>
</dbReference>
<feature type="binding site" evidence="9">
    <location>
        <position position="283"/>
    </location>
    <ligand>
        <name>Mg(2+)</name>
        <dbReference type="ChEBI" id="CHEBI:18420"/>
    </ligand>
</feature>
<reference evidence="13" key="1">
    <citation type="journal article" date="2019" name="Int. J. Syst. Evol. Microbiol.">
        <title>The Global Catalogue of Microorganisms (GCM) 10K type strain sequencing project: providing services to taxonomists for standard genome sequencing and annotation.</title>
        <authorList>
            <consortium name="The Broad Institute Genomics Platform"/>
            <consortium name="The Broad Institute Genome Sequencing Center for Infectious Disease"/>
            <person name="Wu L."/>
            <person name="Ma J."/>
        </authorList>
    </citation>
    <scope>NUCLEOTIDE SEQUENCE [LARGE SCALE GENOMIC DNA]</scope>
    <source>
        <strain evidence="13">CGMCC 1.10363</strain>
    </source>
</reference>
<evidence type="ECO:0000256" key="1">
    <source>
        <dbReference type="ARBA" id="ARBA00005031"/>
    </source>
</evidence>
<feature type="domain" description="Enolase C-terminal TIM barrel" evidence="10">
    <location>
        <begin position="139"/>
        <end position="415"/>
    </location>
</feature>
<feature type="binding site" evidence="9">
    <location>
        <position position="241"/>
    </location>
    <ligand>
        <name>Mg(2+)</name>
        <dbReference type="ChEBI" id="CHEBI:18420"/>
    </ligand>
</feature>
<comment type="caution">
    <text evidence="12">The sequence shown here is derived from an EMBL/GenBank/DDBJ whole genome shotgun (WGS) entry which is preliminary data.</text>
</comment>
<dbReference type="SFLD" id="SFLDS00001">
    <property type="entry name" value="Enolase"/>
    <property type="match status" value="1"/>
</dbReference>
<dbReference type="RefSeq" id="WP_390227852.1">
    <property type="nucleotide sequence ID" value="NZ_JBHSCN010000003.1"/>
</dbReference>
<keyword evidence="9" id="KW-0963">Cytoplasm</keyword>
<dbReference type="Gene3D" id="3.20.20.120">
    <property type="entry name" value="Enolase-like C-terminal domain"/>
    <property type="match status" value="1"/>
</dbReference>
<keyword evidence="5 9" id="KW-0964">Secreted</keyword>
<dbReference type="InterPro" id="IPR029017">
    <property type="entry name" value="Enolase-like_N"/>
</dbReference>
<comment type="pathway">
    <text evidence="1 9">Carbohydrate degradation; glycolysis; pyruvate from D-glyceraldehyde 3-phosphate: step 4/5.</text>
</comment>
<feature type="binding site" evidence="9">
    <location>
        <position position="163"/>
    </location>
    <ligand>
        <name>(2R)-2-phosphoglycerate</name>
        <dbReference type="ChEBI" id="CHEBI:58289"/>
    </ligand>
</feature>
<dbReference type="Pfam" id="PF00113">
    <property type="entry name" value="Enolase_C"/>
    <property type="match status" value="1"/>
</dbReference>
<sequence>MTVIAVDAEQILDSRGWPTLQVSLTLHDGTTVVASTPAGASTGAFEAAEVRDGGHSFQGRGVHKAVAAVTGEISELLMSTPWTSITEIDDALRELDGIPNLSRLGANSTVAVSMAAARGLAYATGFPLYRWISAVTGSTALLPVPHFNVLNGGAHAANELDFQEFMLAPIGAANEEHAIQAGSEIYHVLANKVNSAYGGVGLGDEGGFAPPISHPSEALDLLTDAILAAGYTTDQVKIAIDSAANGFYRGDGVYRLGGKDLNRQQLADYYVQLASDYPLWSIEDGFAEDDHQGWGILFDRISDKVQIVGDDLYVTDARRIQSGADNGYSNAALIKLNQIGTVSQTFDAIAVARQNSMRCMISHRSGETGDDFIADLAVGTGVGQIKAGAPARGERVVKYNRLMRIEKQEPTLRYGLE</sequence>
<dbReference type="InterPro" id="IPR000941">
    <property type="entry name" value="Enolase"/>
</dbReference>
<dbReference type="EC" id="4.2.1.11" evidence="3 9"/>